<feature type="coiled-coil region" evidence="1">
    <location>
        <begin position="183"/>
        <end position="309"/>
    </location>
</feature>
<accession>A0AA36IF92</accession>
<sequence>MPVVTGATLRETRMLALELAKKVAAMEAALEEKEKEQDNKRKAAYERFKAKQAAQAAKRCKEMEPACKAKGVVVPPRNMQKTTMEKTGQEAWRVMEVRRGEDAKARKAAKEKAMQEEAKRDVEARRAEARRAMEAHGCGCPAASMEAKRAMQARRAVEVHWAMECKKAEEARRAVEAHWAMEAKKAEEARRAMEAQAMEAKKAEEARRAMEAQAMEARRAEEARRAKKAEEARRAMEAQAMEAKKAEEARRAKKAEEARRAMEAQAMEAKKAEEARRAMEAQAMEAKKAEQARRAMEAQAVEAKKAKAEQARWAMEADVAMEAKRANDVSLEEVEVESINSDGTDFSQNLENSYVEVEVDAELDWNGDIHMSNRDALTMKVIEVLSMDTVSIMDAFPGMSERDFDLWRHCRFQGPVELSFCSDDEAFADSVANPAAAAEFQKLPNKRRKVKDGDAFTGGMGGMEIVKLHLEKSIEYWAREKNKKLLVDGMPFISGTSFHAVDLDPVCQETITSQPFPPLHVFSDMVLLLVPSARVAVLKTMEQHRDAIQADLATCSSRTAAQDDKDGAKAAIREKGEHVLESLLQAMDPFDPLFVEVADCTKHDGAKCDVLPAQADLDAALSFMMAGTSCVDWSSMGGSLTLAGWTVLPFAIQLKLVQRIRPTVFFHVQAELARLCAKQKQSKGSFYDALPPSCKAAWAACCC</sequence>
<keyword evidence="3" id="KW-1185">Reference proteome</keyword>
<organism evidence="2 3">
    <name type="scientific">Effrenium voratum</name>
    <dbReference type="NCBI Taxonomy" id="2562239"/>
    <lineage>
        <taxon>Eukaryota</taxon>
        <taxon>Sar</taxon>
        <taxon>Alveolata</taxon>
        <taxon>Dinophyceae</taxon>
        <taxon>Suessiales</taxon>
        <taxon>Symbiodiniaceae</taxon>
        <taxon>Effrenium</taxon>
    </lineage>
</organism>
<comment type="caution">
    <text evidence="2">The sequence shown here is derived from an EMBL/GenBank/DDBJ whole genome shotgun (WGS) entry which is preliminary data.</text>
</comment>
<name>A0AA36IF92_9DINO</name>
<reference evidence="2" key="1">
    <citation type="submission" date="2023-08" db="EMBL/GenBank/DDBJ databases">
        <authorList>
            <person name="Chen Y."/>
            <person name="Shah S."/>
            <person name="Dougan E. K."/>
            <person name="Thang M."/>
            <person name="Chan C."/>
        </authorList>
    </citation>
    <scope>NUCLEOTIDE SEQUENCE</scope>
</reference>
<evidence type="ECO:0000313" key="3">
    <source>
        <dbReference type="Proteomes" id="UP001178507"/>
    </source>
</evidence>
<evidence type="ECO:0000256" key="1">
    <source>
        <dbReference type="SAM" id="Coils"/>
    </source>
</evidence>
<dbReference type="AlphaFoldDB" id="A0AA36IF92"/>
<keyword evidence="1" id="KW-0175">Coiled coil</keyword>
<evidence type="ECO:0000313" key="2">
    <source>
        <dbReference type="EMBL" id="CAJ1386379.1"/>
    </source>
</evidence>
<dbReference type="EMBL" id="CAUJNA010001358">
    <property type="protein sequence ID" value="CAJ1386379.1"/>
    <property type="molecule type" value="Genomic_DNA"/>
</dbReference>
<proteinExistence type="predicted"/>
<dbReference type="Proteomes" id="UP001178507">
    <property type="component" value="Unassembled WGS sequence"/>
</dbReference>
<gene>
    <name evidence="2" type="ORF">EVOR1521_LOCUS12744</name>
</gene>
<feature type="coiled-coil region" evidence="1">
    <location>
        <begin position="16"/>
        <end position="46"/>
    </location>
</feature>
<feature type="coiled-coil region" evidence="1">
    <location>
        <begin position="105"/>
        <end position="132"/>
    </location>
</feature>
<protein>
    <submittedName>
        <fullName evidence="2">Uncharacterized protein</fullName>
    </submittedName>
</protein>